<dbReference type="EMBL" id="JADQDN010000002">
    <property type="protein sequence ID" value="MBF9195381.1"/>
    <property type="molecule type" value="Genomic_DNA"/>
</dbReference>
<keyword evidence="2" id="KW-1185">Reference proteome</keyword>
<organism evidence="1 2">
    <name type="scientific">Microvirga terrestris</name>
    <dbReference type="NCBI Taxonomy" id="2791024"/>
    <lineage>
        <taxon>Bacteria</taxon>
        <taxon>Pseudomonadati</taxon>
        <taxon>Pseudomonadota</taxon>
        <taxon>Alphaproteobacteria</taxon>
        <taxon>Hyphomicrobiales</taxon>
        <taxon>Methylobacteriaceae</taxon>
        <taxon>Microvirga</taxon>
    </lineage>
</organism>
<name>A0ABS0HPI4_9HYPH</name>
<evidence type="ECO:0000313" key="2">
    <source>
        <dbReference type="Proteomes" id="UP000611708"/>
    </source>
</evidence>
<evidence type="ECO:0000313" key="1">
    <source>
        <dbReference type="EMBL" id="MBF9195381.1"/>
    </source>
</evidence>
<proteinExistence type="predicted"/>
<accession>A0ABS0HPI4</accession>
<sequence>MMLALARSPSSGWSTIVALPNSEFDAGERDLALALGVAGSVLLAMGPSWHSM</sequence>
<gene>
    <name evidence="1" type="ORF">I2H36_04990</name>
</gene>
<protein>
    <submittedName>
        <fullName evidence="1">Uncharacterized protein</fullName>
    </submittedName>
</protein>
<comment type="caution">
    <text evidence="1">The sequence shown here is derived from an EMBL/GenBank/DDBJ whole genome shotgun (WGS) entry which is preliminary data.</text>
</comment>
<dbReference type="Proteomes" id="UP000611708">
    <property type="component" value="Unassembled WGS sequence"/>
</dbReference>
<reference evidence="1 2" key="1">
    <citation type="submission" date="2020-11" db="EMBL/GenBank/DDBJ databases">
        <authorList>
            <person name="Kim M.K."/>
        </authorList>
    </citation>
    <scope>NUCLEOTIDE SEQUENCE [LARGE SCALE GENOMIC DNA]</scope>
    <source>
        <strain evidence="1 2">BT290</strain>
    </source>
</reference>
<dbReference type="RefSeq" id="WP_196262772.1">
    <property type="nucleotide sequence ID" value="NZ_JADQDN010000002.1"/>
</dbReference>